<proteinExistence type="predicted"/>
<protein>
    <submittedName>
        <fullName evidence="1">Uncharacterized protein</fullName>
    </submittedName>
</protein>
<dbReference type="AlphaFoldDB" id="A0A2M7B8N1"/>
<accession>A0A2M7B8N1</accession>
<reference evidence="2" key="1">
    <citation type="submission" date="2017-09" db="EMBL/GenBank/DDBJ databases">
        <title>Depth-based differentiation of microbial function through sediment-hosted aquifers and enrichment of novel symbionts in the deep terrestrial subsurface.</title>
        <authorList>
            <person name="Probst A.J."/>
            <person name="Ladd B."/>
            <person name="Jarett J.K."/>
            <person name="Geller-Mcgrath D.E."/>
            <person name="Sieber C.M.K."/>
            <person name="Emerson J.B."/>
            <person name="Anantharaman K."/>
            <person name="Thomas B.C."/>
            <person name="Malmstrom R."/>
            <person name="Stieglmeier M."/>
            <person name="Klingl A."/>
            <person name="Woyke T."/>
            <person name="Ryan C.M."/>
            <person name="Banfield J.F."/>
        </authorList>
    </citation>
    <scope>NUCLEOTIDE SEQUENCE [LARGE SCALE GENOMIC DNA]</scope>
</reference>
<name>A0A2M7B8N1_9BACT</name>
<evidence type="ECO:0000313" key="1">
    <source>
        <dbReference type="EMBL" id="PIU99475.1"/>
    </source>
</evidence>
<dbReference type="Proteomes" id="UP000228561">
    <property type="component" value="Unassembled WGS sequence"/>
</dbReference>
<gene>
    <name evidence="1" type="ORF">COS58_02155</name>
</gene>
<sequence>MAKEFIYEEEKYQIDCSKSVTSAGDMDPATKTILVDKDLPEKFHEGIAVHEIEERKYLLKGHSYVYSHNEAQKKELEFYEQKYGKDKSLEVLKEEEAVVLTITRRHSTPKKNKILKAEEEIPEVSLNSPAIEMRTIQQAAFEGKRYIIDHDERLVGTLVDVYEKGNVIYIDRDVPERFFEGLALSELITRKFLRKGLGWSAAYVEGDKAEKDYYIVKYGAVEGEELYNDELKFQAWKFEQEKKELKEEGGHKVIYEKDEILPK</sequence>
<organism evidence="1 2">
    <name type="scientific">Candidatus Tagabacteria bacterium CG03_land_8_20_14_0_80_41_22</name>
    <dbReference type="NCBI Taxonomy" id="1975020"/>
    <lineage>
        <taxon>Bacteria</taxon>
        <taxon>Candidatus Tagaibacteriota</taxon>
    </lineage>
</organism>
<comment type="caution">
    <text evidence="1">The sequence shown here is derived from an EMBL/GenBank/DDBJ whole genome shotgun (WGS) entry which is preliminary data.</text>
</comment>
<dbReference type="EMBL" id="PEVG01000027">
    <property type="protein sequence ID" value="PIU99475.1"/>
    <property type="molecule type" value="Genomic_DNA"/>
</dbReference>
<evidence type="ECO:0000313" key="2">
    <source>
        <dbReference type="Proteomes" id="UP000228561"/>
    </source>
</evidence>